<dbReference type="EMBL" id="JAWJWE010000002">
    <property type="protein sequence ID" value="KAK6642975.1"/>
    <property type="molecule type" value="Genomic_DNA"/>
</dbReference>
<evidence type="ECO:0000313" key="1">
    <source>
        <dbReference type="EMBL" id="KAK6642975.1"/>
    </source>
</evidence>
<evidence type="ECO:0000313" key="2">
    <source>
        <dbReference type="Proteomes" id="UP001372834"/>
    </source>
</evidence>
<name>A0AAN8SAW2_POLSC</name>
<dbReference type="AlphaFoldDB" id="A0AAN8SAW2"/>
<protein>
    <submittedName>
        <fullName evidence="1">Uncharacterized protein</fullName>
    </submittedName>
</protein>
<dbReference type="Proteomes" id="UP001372834">
    <property type="component" value="Unassembled WGS sequence"/>
</dbReference>
<comment type="caution">
    <text evidence="1">The sequence shown here is derived from an EMBL/GenBank/DDBJ whole genome shotgun (WGS) entry which is preliminary data.</text>
</comment>
<organism evidence="1 2">
    <name type="scientific">Polyplax serrata</name>
    <name type="common">Common mouse louse</name>
    <dbReference type="NCBI Taxonomy" id="468196"/>
    <lineage>
        <taxon>Eukaryota</taxon>
        <taxon>Metazoa</taxon>
        <taxon>Ecdysozoa</taxon>
        <taxon>Arthropoda</taxon>
        <taxon>Hexapoda</taxon>
        <taxon>Insecta</taxon>
        <taxon>Pterygota</taxon>
        <taxon>Neoptera</taxon>
        <taxon>Paraneoptera</taxon>
        <taxon>Psocodea</taxon>
        <taxon>Troctomorpha</taxon>
        <taxon>Phthiraptera</taxon>
        <taxon>Anoplura</taxon>
        <taxon>Polyplacidae</taxon>
        <taxon>Polyplax</taxon>
    </lineage>
</organism>
<accession>A0AAN8SAW2</accession>
<proteinExistence type="predicted"/>
<gene>
    <name evidence="1" type="ORF">RUM43_004477</name>
</gene>
<sequence length="70" mass="8135">MEATKEEDMHFKQVLPASKLSARTFVKTSSTTQIIKLTKYESRKILAFRTVDLAKLNERKPRCHDVLKVQ</sequence>
<reference evidence="1 2" key="1">
    <citation type="submission" date="2023-10" db="EMBL/GenBank/DDBJ databases">
        <title>Genomes of two closely related lineages of the louse Polyplax serrata with different host specificities.</title>
        <authorList>
            <person name="Martinu J."/>
            <person name="Tarabai H."/>
            <person name="Stefka J."/>
            <person name="Hypsa V."/>
        </authorList>
    </citation>
    <scope>NUCLEOTIDE SEQUENCE [LARGE SCALE GENOMIC DNA]</scope>
    <source>
        <strain evidence="1">HR10_N</strain>
    </source>
</reference>